<feature type="region of interest" description="Disordered" evidence="1">
    <location>
        <begin position="192"/>
        <end position="213"/>
    </location>
</feature>
<evidence type="ECO:0000313" key="3">
    <source>
        <dbReference type="Proteomes" id="UP000241462"/>
    </source>
</evidence>
<name>A0A2T3ACW6_9PEZI</name>
<sequence length="213" mass="23382">MVSICGLSVGGILACNGCNRPVSAYLSSLRLSKILRSPLPTCWVRASLPTNMFAPRRMREAGEVRSFVQQAEIVGWGKAWMSMNSVMIDARCEPSFEFWHSRPKRWQKPTSTWGGCDGHACCPAAATPAGVFRARGQLLIPTLFLSPLQTAAMFQGDARSCLKLIIPALAQLPRSVFVRILQPCRRPQRAANTCRNEDNAEGRESLSAVESST</sequence>
<evidence type="ECO:0000313" key="2">
    <source>
        <dbReference type="EMBL" id="PSR92103.1"/>
    </source>
</evidence>
<proteinExistence type="predicted"/>
<organism evidence="2 3">
    <name type="scientific">Coniella lustricola</name>
    <dbReference type="NCBI Taxonomy" id="2025994"/>
    <lineage>
        <taxon>Eukaryota</taxon>
        <taxon>Fungi</taxon>
        <taxon>Dikarya</taxon>
        <taxon>Ascomycota</taxon>
        <taxon>Pezizomycotina</taxon>
        <taxon>Sordariomycetes</taxon>
        <taxon>Sordariomycetidae</taxon>
        <taxon>Diaporthales</taxon>
        <taxon>Schizoparmaceae</taxon>
        <taxon>Coniella</taxon>
    </lineage>
</organism>
<dbReference type="InParanoid" id="A0A2T3ACW6"/>
<evidence type="ECO:0000256" key="1">
    <source>
        <dbReference type="SAM" id="MobiDB-lite"/>
    </source>
</evidence>
<feature type="compositionally biased region" description="Basic and acidic residues" evidence="1">
    <location>
        <begin position="195"/>
        <end position="204"/>
    </location>
</feature>
<keyword evidence="3" id="KW-1185">Reference proteome</keyword>
<dbReference type="EMBL" id="KZ678410">
    <property type="protein sequence ID" value="PSR92103.1"/>
    <property type="molecule type" value="Genomic_DNA"/>
</dbReference>
<dbReference type="Proteomes" id="UP000241462">
    <property type="component" value="Unassembled WGS sequence"/>
</dbReference>
<accession>A0A2T3ACW6</accession>
<reference evidence="2 3" key="1">
    <citation type="journal article" date="2018" name="Mycol. Prog.">
        <title>Coniella lustricola, a new species from submerged detritus.</title>
        <authorList>
            <person name="Raudabaugh D.B."/>
            <person name="Iturriaga T."/>
            <person name="Carver A."/>
            <person name="Mondo S."/>
            <person name="Pangilinan J."/>
            <person name="Lipzen A."/>
            <person name="He G."/>
            <person name="Amirebrahimi M."/>
            <person name="Grigoriev I.V."/>
            <person name="Miller A.N."/>
        </authorList>
    </citation>
    <scope>NUCLEOTIDE SEQUENCE [LARGE SCALE GENOMIC DNA]</scope>
    <source>
        <strain evidence="2 3">B22-T-1</strain>
    </source>
</reference>
<gene>
    <name evidence="2" type="ORF">BD289DRAFT_189648</name>
</gene>
<protein>
    <submittedName>
        <fullName evidence="2">Uncharacterized protein</fullName>
    </submittedName>
</protein>
<dbReference type="AlphaFoldDB" id="A0A2T3ACW6"/>